<comment type="caution">
    <text evidence="1">The sequence shown here is derived from an EMBL/GenBank/DDBJ whole genome shotgun (WGS) entry which is preliminary data.</text>
</comment>
<organism evidence="1 2">
    <name type="scientific">Bremerella cremea</name>
    <dbReference type="NCBI Taxonomy" id="1031537"/>
    <lineage>
        <taxon>Bacteria</taxon>
        <taxon>Pseudomonadati</taxon>
        <taxon>Planctomycetota</taxon>
        <taxon>Planctomycetia</taxon>
        <taxon>Pirellulales</taxon>
        <taxon>Pirellulaceae</taxon>
        <taxon>Bremerella</taxon>
    </lineage>
</organism>
<protein>
    <submittedName>
        <fullName evidence="1">Uncharacterized protein</fullName>
    </submittedName>
</protein>
<gene>
    <name evidence="1" type="ORF">DTL42_00940</name>
</gene>
<reference evidence="1 2" key="1">
    <citation type="submission" date="2018-07" db="EMBL/GenBank/DDBJ databases">
        <title>Comparative genomes isolates from brazilian mangrove.</title>
        <authorList>
            <person name="De Araujo J.E."/>
            <person name="Taketani R.G."/>
            <person name="Silva M.C.P."/>
            <person name="Lourenco M.V."/>
            <person name="Oliveira V.M."/>
            <person name="Andreote F.D."/>
        </authorList>
    </citation>
    <scope>NUCLEOTIDE SEQUENCE [LARGE SCALE GENOMIC DNA]</scope>
    <source>
        <strain evidence="1 2">HEX PRIS-MGV</strain>
    </source>
</reference>
<sequence length="242" mass="27291">MVTTFSSWQKFFLIHAGILLLLVIGASLPRESLGDDGSEISDEMFAFVQLSYFSNRGFMLGIYGVQSKDKLKHDLLNDIPEDLAEYLKPRKTNLLSEPAHTPWPSGTAESPHDIQVTLEVLAEHGFVELFRHQNARLFDSPLETRSELMKQLQTISEQMNVAYAGLIGGRLTRDEHIILAGQMRKLSVDFDLAVLMALSPEERQRVGQLVKQAMPVALESIQRNHKQLGPFGFKLDEQNTSR</sequence>
<dbReference type="EMBL" id="QPEX01000006">
    <property type="protein sequence ID" value="RCS55987.1"/>
    <property type="molecule type" value="Genomic_DNA"/>
</dbReference>
<accession>A0A368KYW4</accession>
<name>A0A368KYW4_9BACT</name>
<dbReference type="RefSeq" id="WP_114366799.1">
    <property type="nucleotide sequence ID" value="NZ_QPEX01000006.1"/>
</dbReference>
<dbReference type="AlphaFoldDB" id="A0A368KYW4"/>
<dbReference type="OrthoDB" id="9839942at2"/>
<evidence type="ECO:0000313" key="2">
    <source>
        <dbReference type="Proteomes" id="UP000253562"/>
    </source>
</evidence>
<dbReference type="Proteomes" id="UP000253562">
    <property type="component" value="Unassembled WGS sequence"/>
</dbReference>
<proteinExistence type="predicted"/>
<evidence type="ECO:0000313" key="1">
    <source>
        <dbReference type="EMBL" id="RCS55987.1"/>
    </source>
</evidence>